<dbReference type="Proteomes" id="UP000558113">
    <property type="component" value="Unassembled WGS sequence"/>
</dbReference>
<dbReference type="EMBL" id="JAAAMU010000003">
    <property type="protein sequence ID" value="NBC68773.1"/>
    <property type="molecule type" value="Genomic_DNA"/>
</dbReference>
<dbReference type="InterPro" id="IPR004360">
    <property type="entry name" value="Glyas_Fos-R_dOase_dom"/>
</dbReference>
<dbReference type="InterPro" id="IPR037523">
    <property type="entry name" value="VOC_core"/>
</dbReference>
<proteinExistence type="predicted"/>
<name>A0A7X4YLX6_9BACL</name>
<comment type="caution">
    <text evidence="2">The sequence shown here is derived from an EMBL/GenBank/DDBJ whole genome shotgun (WGS) entry which is preliminary data.</text>
</comment>
<dbReference type="CDD" id="cd06587">
    <property type="entry name" value="VOC"/>
    <property type="match status" value="1"/>
</dbReference>
<dbReference type="Pfam" id="PF00903">
    <property type="entry name" value="Glyoxalase"/>
    <property type="match status" value="2"/>
</dbReference>
<gene>
    <name evidence="2" type="ORF">GT003_07220</name>
</gene>
<feature type="domain" description="VOC" evidence="1">
    <location>
        <begin position="6"/>
        <end position="130"/>
    </location>
</feature>
<dbReference type="Gene3D" id="3.10.180.10">
    <property type="entry name" value="2,3-Dihydroxybiphenyl 1,2-Dioxygenase, domain 1"/>
    <property type="match status" value="2"/>
</dbReference>
<organism evidence="2 3">
    <name type="scientific">Paenibacillus sacheonensis</name>
    <dbReference type="NCBI Taxonomy" id="742054"/>
    <lineage>
        <taxon>Bacteria</taxon>
        <taxon>Bacillati</taxon>
        <taxon>Bacillota</taxon>
        <taxon>Bacilli</taxon>
        <taxon>Bacillales</taxon>
        <taxon>Paenibacillaceae</taxon>
        <taxon>Paenibacillus</taxon>
    </lineage>
</organism>
<dbReference type="SUPFAM" id="SSF54593">
    <property type="entry name" value="Glyoxalase/Bleomycin resistance protein/Dihydroxybiphenyl dioxygenase"/>
    <property type="match status" value="2"/>
</dbReference>
<reference evidence="2 3" key="1">
    <citation type="submission" date="2020-01" db="EMBL/GenBank/DDBJ databases">
        <title>Paenibacillus soybeanensis sp. nov. isolated from the nodules of soybean (Glycine max(L.) Merr).</title>
        <authorList>
            <person name="Wang H."/>
        </authorList>
    </citation>
    <scope>NUCLEOTIDE SEQUENCE [LARGE SCALE GENOMIC DNA]</scope>
    <source>
        <strain evidence="2 3">DSM 23054</strain>
    </source>
</reference>
<dbReference type="PROSITE" id="PS51819">
    <property type="entry name" value="VOC"/>
    <property type="match status" value="2"/>
</dbReference>
<dbReference type="OrthoDB" id="194298at2"/>
<evidence type="ECO:0000313" key="2">
    <source>
        <dbReference type="EMBL" id="NBC68773.1"/>
    </source>
</evidence>
<evidence type="ECO:0000259" key="1">
    <source>
        <dbReference type="PROSITE" id="PS51819"/>
    </source>
</evidence>
<keyword evidence="3" id="KW-1185">Reference proteome</keyword>
<protein>
    <recommendedName>
        <fullName evidence="1">VOC domain-containing protein</fullName>
    </recommendedName>
</protein>
<sequence length="261" mass="29066">MKMGKQIGSSLSVLTVSDLARSRQYYREVLGFDVTDWWAERDGLNGMALKLHQAPEGFTPVPNPPEAGADTGVDVQGYTDTWAGLDSLYEEFKSKGAAFAREPVVYPDFGPWKEFVVEDPDGYHLAFGGIDGARAHASIEPRIDAGIVWVRDLERAVERYGKLIGMQAREEDRYGHLHLFRLDNGTSLMLDSNGMESVPVRENGAPQLKLSTHDIERAKSEALQHGFEIALDIQRLPSVSYFNIRDEDGNVLTITQDIHSS</sequence>
<evidence type="ECO:0000313" key="3">
    <source>
        <dbReference type="Proteomes" id="UP000558113"/>
    </source>
</evidence>
<accession>A0A7X4YLX6</accession>
<dbReference type="AlphaFoldDB" id="A0A7X4YLX6"/>
<dbReference type="InterPro" id="IPR029068">
    <property type="entry name" value="Glyas_Bleomycin-R_OHBP_Dase"/>
</dbReference>
<feature type="domain" description="VOC" evidence="1">
    <location>
        <begin position="142"/>
        <end position="257"/>
    </location>
</feature>